<feature type="signal peptide" evidence="4">
    <location>
        <begin position="1"/>
        <end position="21"/>
    </location>
</feature>
<accession>A0ABM1TKX2</accession>
<dbReference type="Gene3D" id="2.10.90.10">
    <property type="entry name" value="Cystine-knot cytokines"/>
    <property type="match status" value="1"/>
</dbReference>
<keyword evidence="3" id="KW-0325">Glycoprotein</keyword>
<evidence type="ECO:0000259" key="5">
    <source>
        <dbReference type="Pfam" id="PF16077"/>
    </source>
</evidence>
<evidence type="ECO:0000256" key="4">
    <source>
        <dbReference type="SAM" id="SignalP"/>
    </source>
</evidence>
<organism evidence="6 7">
    <name type="scientific">Limulus polyphemus</name>
    <name type="common">Atlantic horseshoe crab</name>
    <dbReference type="NCBI Taxonomy" id="6850"/>
    <lineage>
        <taxon>Eukaryota</taxon>
        <taxon>Metazoa</taxon>
        <taxon>Ecdysozoa</taxon>
        <taxon>Arthropoda</taxon>
        <taxon>Chelicerata</taxon>
        <taxon>Merostomata</taxon>
        <taxon>Xiphosura</taxon>
        <taxon>Limulidae</taxon>
        <taxon>Limulus</taxon>
    </lineage>
</organism>
<dbReference type="InterPro" id="IPR032104">
    <property type="entry name" value="Spaetzle"/>
</dbReference>
<sequence length="167" mass="19290">MFQVDLNKLLVCLLLIPCGFGSPINHNSGRPVSWKQKYAREWAWDPFEVGKHVKFPLRIAHSTECCPSVSEIVQPMGGVSRSGRILELYHDRNSTQKFYQTSCLEEVRGRPCRFLSPPLIHHSHCIQKYSFTYALVREYGTNVTWRLDYIRIRSGCTCEINNIAMIV</sequence>
<evidence type="ECO:0000313" key="7">
    <source>
        <dbReference type="RefSeq" id="XP_022256528.1"/>
    </source>
</evidence>
<name>A0ABM1TKX2_LIMPO</name>
<reference evidence="7" key="1">
    <citation type="submission" date="2025-08" db="UniProtKB">
        <authorList>
            <consortium name="RefSeq"/>
        </authorList>
    </citation>
    <scope>IDENTIFICATION</scope>
    <source>
        <tissue evidence="7">Muscle</tissue>
    </source>
</reference>
<protein>
    <submittedName>
        <fullName evidence="7">Uncharacterized protein LOC111089070</fullName>
    </submittedName>
</protein>
<dbReference type="PANTHER" id="PTHR23199">
    <property type="entry name" value="NEUROTROPHIN 1-RELATED"/>
    <property type="match status" value="1"/>
</dbReference>
<feature type="chain" id="PRO_5045468910" evidence="4">
    <location>
        <begin position="22"/>
        <end position="167"/>
    </location>
</feature>
<evidence type="ECO:0000256" key="3">
    <source>
        <dbReference type="ARBA" id="ARBA00023180"/>
    </source>
</evidence>
<dbReference type="RefSeq" id="XP_022256528.1">
    <property type="nucleotide sequence ID" value="XM_022400820.1"/>
</dbReference>
<dbReference type="InterPro" id="IPR052444">
    <property type="entry name" value="Spz/Toll_ligand-like"/>
</dbReference>
<dbReference type="InterPro" id="IPR029034">
    <property type="entry name" value="Cystine-knot_cytokine"/>
</dbReference>
<dbReference type="GeneID" id="111089070"/>
<dbReference type="Proteomes" id="UP000694941">
    <property type="component" value="Unplaced"/>
</dbReference>
<dbReference type="SUPFAM" id="SSF57501">
    <property type="entry name" value="Cystine-knot cytokines"/>
    <property type="match status" value="1"/>
</dbReference>
<feature type="domain" description="Spaetzle" evidence="5">
    <location>
        <begin position="64"/>
        <end position="160"/>
    </location>
</feature>
<dbReference type="Pfam" id="PF16077">
    <property type="entry name" value="Spaetzle"/>
    <property type="match status" value="1"/>
</dbReference>
<keyword evidence="1 4" id="KW-0732">Signal</keyword>
<proteinExistence type="predicted"/>
<evidence type="ECO:0000256" key="2">
    <source>
        <dbReference type="ARBA" id="ARBA00023157"/>
    </source>
</evidence>
<gene>
    <name evidence="7" type="primary">LOC111089070</name>
</gene>
<keyword evidence="6" id="KW-1185">Reference proteome</keyword>
<evidence type="ECO:0000256" key="1">
    <source>
        <dbReference type="ARBA" id="ARBA00022729"/>
    </source>
</evidence>
<evidence type="ECO:0000313" key="6">
    <source>
        <dbReference type="Proteomes" id="UP000694941"/>
    </source>
</evidence>
<keyword evidence="2" id="KW-1015">Disulfide bond</keyword>
<dbReference type="PANTHER" id="PTHR23199:SF12">
    <property type="entry name" value="NEUROTROPHIN 1-RELATED"/>
    <property type="match status" value="1"/>
</dbReference>